<evidence type="ECO:0000259" key="10">
    <source>
        <dbReference type="PROSITE" id="PS50929"/>
    </source>
</evidence>
<dbReference type="PROSITE" id="PS50929">
    <property type="entry name" value="ABC_TM1F"/>
    <property type="match status" value="1"/>
</dbReference>
<dbReference type="GO" id="GO:0005886">
    <property type="term" value="C:plasma membrane"/>
    <property type="evidence" value="ECO:0007669"/>
    <property type="project" value="UniProtKB-SubCell"/>
</dbReference>
<evidence type="ECO:0000313" key="12">
    <source>
        <dbReference type="Proteomes" id="UP000255326"/>
    </source>
</evidence>
<evidence type="ECO:0000256" key="6">
    <source>
        <dbReference type="ARBA" id="ARBA00022989"/>
    </source>
</evidence>
<evidence type="ECO:0000256" key="4">
    <source>
        <dbReference type="ARBA" id="ARBA00022741"/>
    </source>
</evidence>
<dbReference type="InterPro" id="IPR003439">
    <property type="entry name" value="ABC_transporter-like_ATP-bd"/>
</dbReference>
<organism evidence="11 12">
    <name type="scientific">Falsibacillus pallidus</name>
    <dbReference type="NCBI Taxonomy" id="493781"/>
    <lineage>
        <taxon>Bacteria</taxon>
        <taxon>Bacillati</taxon>
        <taxon>Bacillota</taxon>
        <taxon>Bacilli</taxon>
        <taxon>Bacillales</taxon>
        <taxon>Bacillaceae</taxon>
        <taxon>Falsibacillus</taxon>
    </lineage>
</organism>
<keyword evidence="3 8" id="KW-0812">Transmembrane</keyword>
<dbReference type="PANTHER" id="PTHR24221">
    <property type="entry name" value="ATP-BINDING CASSETTE SUB-FAMILY B"/>
    <property type="match status" value="1"/>
</dbReference>
<evidence type="ECO:0000256" key="8">
    <source>
        <dbReference type="SAM" id="Phobius"/>
    </source>
</evidence>
<evidence type="ECO:0000256" key="3">
    <source>
        <dbReference type="ARBA" id="ARBA00022692"/>
    </source>
</evidence>
<dbReference type="PANTHER" id="PTHR24221:SF654">
    <property type="entry name" value="ATP-BINDING CASSETTE SUB-FAMILY B MEMBER 6"/>
    <property type="match status" value="1"/>
</dbReference>
<dbReference type="Pfam" id="PF00005">
    <property type="entry name" value="ABC_tran"/>
    <property type="match status" value="1"/>
</dbReference>
<dbReference type="Gene3D" id="1.20.1560.10">
    <property type="entry name" value="ABC transporter type 1, transmembrane domain"/>
    <property type="match status" value="1"/>
</dbReference>
<dbReference type="Proteomes" id="UP000255326">
    <property type="component" value="Unassembled WGS sequence"/>
</dbReference>
<evidence type="ECO:0000256" key="2">
    <source>
        <dbReference type="ARBA" id="ARBA00022448"/>
    </source>
</evidence>
<dbReference type="InterPro" id="IPR003593">
    <property type="entry name" value="AAA+_ATPase"/>
</dbReference>
<protein>
    <submittedName>
        <fullName evidence="11">ATP-binding cassette subfamily C protein</fullName>
    </submittedName>
</protein>
<evidence type="ECO:0000256" key="7">
    <source>
        <dbReference type="ARBA" id="ARBA00023136"/>
    </source>
</evidence>
<dbReference type="Pfam" id="PF00664">
    <property type="entry name" value="ABC_membrane"/>
    <property type="match status" value="1"/>
</dbReference>
<evidence type="ECO:0000256" key="5">
    <source>
        <dbReference type="ARBA" id="ARBA00022840"/>
    </source>
</evidence>
<dbReference type="InterPro" id="IPR011527">
    <property type="entry name" value="ABC1_TM_dom"/>
</dbReference>
<dbReference type="GO" id="GO:0140359">
    <property type="term" value="F:ABC-type transporter activity"/>
    <property type="evidence" value="ECO:0007669"/>
    <property type="project" value="InterPro"/>
</dbReference>
<dbReference type="GO" id="GO:0016887">
    <property type="term" value="F:ATP hydrolysis activity"/>
    <property type="evidence" value="ECO:0007669"/>
    <property type="project" value="InterPro"/>
</dbReference>
<dbReference type="SMART" id="SM00382">
    <property type="entry name" value="AAA"/>
    <property type="match status" value="1"/>
</dbReference>
<comment type="subcellular location">
    <subcellularLocation>
        <location evidence="1">Cell membrane</location>
        <topology evidence="1">Multi-pass membrane protein</topology>
    </subcellularLocation>
</comment>
<evidence type="ECO:0000259" key="9">
    <source>
        <dbReference type="PROSITE" id="PS50893"/>
    </source>
</evidence>
<keyword evidence="5 11" id="KW-0067">ATP-binding</keyword>
<keyword evidence="12" id="KW-1185">Reference proteome</keyword>
<dbReference type="InterPro" id="IPR017871">
    <property type="entry name" value="ABC_transporter-like_CS"/>
</dbReference>
<accession>A0A370GQW1</accession>
<dbReference type="SUPFAM" id="SSF52540">
    <property type="entry name" value="P-loop containing nucleoside triphosphate hydrolases"/>
    <property type="match status" value="1"/>
</dbReference>
<comment type="caution">
    <text evidence="11">The sequence shown here is derived from an EMBL/GenBank/DDBJ whole genome shotgun (WGS) entry which is preliminary data.</text>
</comment>
<dbReference type="GO" id="GO:0005737">
    <property type="term" value="C:cytoplasm"/>
    <property type="evidence" value="ECO:0007669"/>
    <property type="project" value="UniProtKB-ARBA"/>
</dbReference>
<feature type="transmembrane region" description="Helical" evidence="8">
    <location>
        <begin position="153"/>
        <end position="172"/>
    </location>
</feature>
<dbReference type="FunFam" id="3.40.50.300:FF:000604">
    <property type="entry name" value="ABC transporter B family member 28"/>
    <property type="match status" value="1"/>
</dbReference>
<evidence type="ECO:0000256" key="1">
    <source>
        <dbReference type="ARBA" id="ARBA00004651"/>
    </source>
</evidence>
<feature type="transmembrane region" description="Helical" evidence="8">
    <location>
        <begin position="265"/>
        <end position="285"/>
    </location>
</feature>
<dbReference type="InterPro" id="IPR027417">
    <property type="entry name" value="P-loop_NTPase"/>
</dbReference>
<dbReference type="PROSITE" id="PS00211">
    <property type="entry name" value="ABC_TRANSPORTER_1"/>
    <property type="match status" value="1"/>
</dbReference>
<dbReference type="RefSeq" id="WP_245948381.1">
    <property type="nucleotide sequence ID" value="NZ_QQAY01000002.1"/>
</dbReference>
<keyword evidence="2" id="KW-0813">Transport</keyword>
<evidence type="ECO:0000313" key="11">
    <source>
        <dbReference type="EMBL" id="RDI45700.1"/>
    </source>
</evidence>
<name>A0A370GQW1_9BACI</name>
<gene>
    <name evidence="11" type="ORF">DFR59_102332</name>
</gene>
<dbReference type="Gene3D" id="3.40.50.300">
    <property type="entry name" value="P-loop containing nucleotide triphosphate hydrolases"/>
    <property type="match status" value="1"/>
</dbReference>
<dbReference type="GO" id="GO:0034040">
    <property type="term" value="F:ATPase-coupled lipid transmembrane transporter activity"/>
    <property type="evidence" value="ECO:0007669"/>
    <property type="project" value="TreeGrafter"/>
</dbReference>
<sequence length="582" mass="65511">MKPLFQFAKKLHHFSGKIVYYNLLGMVFISLLEGIGIILLIPMIHAAGILQLNGSGSFYMAKFNELIHPIPVQFRLPIFLGIYIILVFLQSSVQRKLTIRSVKIQQEFSSKLRRDLYKDILDVNWGFLLSKRKSELVNSLTSDIARVTSGINLLLQFCSAVIFTTIQVGIAFMLSAKLTLLIVIFGMLIVFLSKRFLKKSRSIGKQTSEISLNYLSGITDQINGIKEIKSNHLEKTQLKWMKLLTQQMMDEQIEYITLKTSSQSFYKLSSAILVSFFLLISLTLFQSSSQELMLILVIFSRLWPRFTIIQANLEQIFTAMPAFSTVQKLQEDCLAAKETIGVNEGELKNLKIVQGFELKNIYFRYNTQIPSYTLEDITIKIPVNTMTAIIGHSGAGKSTLIDILMGLNKAEKGEVLIDQMPLTSQNILSLRKSLSYVPQDPFLFNGTIRENLLLVSPSASEEEIWQSLHFAAADEFVEDLPRGLDTVIGDRGMKLSGGERQRIVLARALLRKPSILVLDEATSALDSENESKIQEAIDQLKGSMTIIVIAHRLSTIKNADQVIVLDHGKAVQQEIYAKFSTV</sequence>
<dbReference type="GO" id="GO:0005524">
    <property type="term" value="F:ATP binding"/>
    <property type="evidence" value="ECO:0007669"/>
    <property type="project" value="UniProtKB-KW"/>
</dbReference>
<keyword evidence="4" id="KW-0547">Nucleotide-binding</keyword>
<dbReference type="AlphaFoldDB" id="A0A370GQW1"/>
<feature type="transmembrane region" description="Helical" evidence="8">
    <location>
        <begin position="178"/>
        <end position="197"/>
    </location>
</feature>
<dbReference type="InterPro" id="IPR039421">
    <property type="entry name" value="Type_1_exporter"/>
</dbReference>
<feature type="transmembrane region" description="Helical" evidence="8">
    <location>
        <begin position="70"/>
        <end position="89"/>
    </location>
</feature>
<dbReference type="InterPro" id="IPR036640">
    <property type="entry name" value="ABC1_TM_sf"/>
</dbReference>
<reference evidence="11 12" key="1">
    <citation type="submission" date="2018-07" db="EMBL/GenBank/DDBJ databases">
        <title>Genomic Encyclopedia of Type Strains, Phase IV (KMG-IV): sequencing the most valuable type-strain genomes for metagenomic binning, comparative biology and taxonomic classification.</title>
        <authorList>
            <person name="Goeker M."/>
        </authorList>
    </citation>
    <scope>NUCLEOTIDE SEQUENCE [LARGE SCALE GENOMIC DNA]</scope>
    <source>
        <strain evidence="11 12">DSM 25281</strain>
    </source>
</reference>
<dbReference type="EMBL" id="QQAY01000002">
    <property type="protein sequence ID" value="RDI45700.1"/>
    <property type="molecule type" value="Genomic_DNA"/>
</dbReference>
<feature type="domain" description="ABC transporter" evidence="9">
    <location>
        <begin position="356"/>
        <end position="582"/>
    </location>
</feature>
<dbReference type="PROSITE" id="PS50893">
    <property type="entry name" value="ABC_TRANSPORTER_2"/>
    <property type="match status" value="1"/>
</dbReference>
<keyword evidence="6 8" id="KW-1133">Transmembrane helix</keyword>
<keyword evidence="7 8" id="KW-0472">Membrane</keyword>
<feature type="transmembrane region" description="Helical" evidence="8">
    <location>
        <begin position="21"/>
        <end position="50"/>
    </location>
</feature>
<feature type="domain" description="ABC transmembrane type-1" evidence="10">
    <location>
        <begin position="23"/>
        <end position="302"/>
    </location>
</feature>
<proteinExistence type="predicted"/>
<dbReference type="SUPFAM" id="SSF90123">
    <property type="entry name" value="ABC transporter transmembrane region"/>
    <property type="match status" value="1"/>
</dbReference>